<dbReference type="GeneID" id="13399197"/>
<name>F9XRZ9_ZYMTI</name>
<dbReference type="EMBL" id="CM001214">
    <property type="protein sequence ID" value="EGP82014.1"/>
    <property type="molecule type" value="Genomic_DNA"/>
</dbReference>
<keyword evidence="4" id="KW-1185">Reference proteome</keyword>
<dbReference type="Proteomes" id="UP000008062">
    <property type="component" value="Chromosome 19"/>
</dbReference>
<dbReference type="RefSeq" id="XP_003847038.1">
    <property type="nucleotide sequence ID" value="XM_003846990.1"/>
</dbReference>
<evidence type="ECO:0000256" key="2">
    <source>
        <dbReference type="SAM" id="Phobius"/>
    </source>
</evidence>
<evidence type="ECO:0000313" key="4">
    <source>
        <dbReference type="Proteomes" id="UP000008062"/>
    </source>
</evidence>
<keyword evidence="2" id="KW-0812">Transmembrane</keyword>
<feature type="region of interest" description="Disordered" evidence="1">
    <location>
        <begin position="116"/>
        <end position="137"/>
    </location>
</feature>
<reference evidence="3 4" key="1">
    <citation type="journal article" date="2011" name="PLoS Genet.">
        <title>Finished genome of the fungal wheat pathogen Mycosphaerella graminicola reveals dispensome structure, chromosome plasticity, and stealth pathogenesis.</title>
        <authorList>
            <person name="Goodwin S.B."/>
            <person name="Ben M'barek S."/>
            <person name="Dhillon B."/>
            <person name="Wittenberg A.H.J."/>
            <person name="Crane C.F."/>
            <person name="Hane J.K."/>
            <person name="Foster A.J."/>
            <person name="Van der Lee T.A.J."/>
            <person name="Grimwood J."/>
            <person name="Aerts A."/>
            <person name="Antoniw J."/>
            <person name="Bailey A."/>
            <person name="Bluhm B."/>
            <person name="Bowler J."/>
            <person name="Bristow J."/>
            <person name="van der Burgt A."/>
            <person name="Canto-Canche B."/>
            <person name="Churchill A.C.L."/>
            <person name="Conde-Ferraez L."/>
            <person name="Cools H.J."/>
            <person name="Coutinho P.M."/>
            <person name="Csukai M."/>
            <person name="Dehal P."/>
            <person name="De Wit P."/>
            <person name="Donzelli B."/>
            <person name="van de Geest H.C."/>
            <person name="van Ham R.C.H.J."/>
            <person name="Hammond-Kosack K.E."/>
            <person name="Henrissat B."/>
            <person name="Kilian A."/>
            <person name="Kobayashi A.K."/>
            <person name="Koopmann E."/>
            <person name="Kourmpetis Y."/>
            <person name="Kuzniar A."/>
            <person name="Lindquist E."/>
            <person name="Lombard V."/>
            <person name="Maliepaard C."/>
            <person name="Martins N."/>
            <person name="Mehrabi R."/>
            <person name="Nap J.P.H."/>
            <person name="Ponomarenko A."/>
            <person name="Rudd J.J."/>
            <person name="Salamov A."/>
            <person name="Schmutz J."/>
            <person name="Schouten H.J."/>
            <person name="Shapiro H."/>
            <person name="Stergiopoulos I."/>
            <person name="Torriani S.F.F."/>
            <person name="Tu H."/>
            <person name="de Vries R.P."/>
            <person name="Waalwijk C."/>
            <person name="Ware S.B."/>
            <person name="Wiebenga A."/>
            <person name="Zwiers L.-H."/>
            <person name="Oliver R.P."/>
            <person name="Grigoriev I.V."/>
            <person name="Kema G.H.J."/>
        </authorList>
    </citation>
    <scope>NUCLEOTIDE SEQUENCE [LARGE SCALE GENOMIC DNA]</scope>
    <source>
        <strain evidence="4">CBS 115943 / IPO323</strain>
    </source>
</reference>
<dbReference type="KEGG" id="ztr:MYCGRDRAFT_97989"/>
<keyword evidence="2" id="KW-0472">Membrane</keyword>
<proteinExistence type="predicted"/>
<feature type="transmembrane region" description="Helical" evidence="2">
    <location>
        <begin position="212"/>
        <end position="232"/>
    </location>
</feature>
<evidence type="ECO:0000313" key="3">
    <source>
        <dbReference type="EMBL" id="EGP82014.1"/>
    </source>
</evidence>
<organism evidence="3 4">
    <name type="scientific">Zymoseptoria tritici (strain CBS 115943 / IPO323)</name>
    <name type="common">Speckled leaf blotch fungus</name>
    <name type="synonym">Septoria tritici</name>
    <dbReference type="NCBI Taxonomy" id="336722"/>
    <lineage>
        <taxon>Eukaryota</taxon>
        <taxon>Fungi</taxon>
        <taxon>Dikarya</taxon>
        <taxon>Ascomycota</taxon>
        <taxon>Pezizomycotina</taxon>
        <taxon>Dothideomycetes</taxon>
        <taxon>Dothideomycetidae</taxon>
        <taxon>Mycosphaerellales</taxon>
        <taxon>Mycosphaerellaceae</taxon>
        <taxon>Zymoseptoria</taxon>
    </lineage>
</organism>
<accession>F9XRZ9</accession>
<sequence>MPKQMPTDLSPNSARNIEFLRQYLSSISQFRDLTVMNGWRCLICAKHVALAEMYEHLAREHAQEEKRISRLTLMPPDEFREIVSRQPNPPPTFEPWTDLLTSVALLRPDKKLTCSPNSTQAFSDPQAPDKGEGDCANLWDTADEKKVGAGGRAAGGVVVECRAAGSDLDLGRRSGVRLCERNAYSMGAGGAFARFNLSEVAQMPPVGRTFKALLVPIALVMVPISIGIGIGLSDPARLRSSFYSHPREC</sequence>
<protein>
    <submittedName>
        <fullName evidence="3">Uncharacterized protein</fullName>
    </submittedName>
</protein>
<dbReference type="AlphaFoldDB" id="F9XRZ9"/>
<dbReference type="HOGENOM" id="CLU_1116499_0_0_1"/>
<evidence type="ECO:0000256" key="1">
    <source>
        <dbReference type="SAM" id="MobiDB-lite"/>
    </source>
</evidence>
<dbReference type="InParanoid" id="F9XRZ9"/>
<keyword evidence="2" id="KW-1133">Transmembrane helix</keyword>
<gene>
    <name evidence="3" type="ORF">MYCGRDRAFT_97989</name>
</gene>